<comment type="caution">
    <text evidence="3">The sequence shown here is derived from an EMBL/GenBank/DDBJ whole genome shotgun (WGS) entry which is preliminary data.</text>
</comment>
<proteinExistence type="inferred from homology"/>
<dbReference type="InterPro" id="IPR005064">
    <property type="entry name" value="BUG"/>
</dbReference>
<dbReference type="PANTHER" id="PTHR42928">
    <property type="entry name" value="TRICARBOXYLATE-BINDING PROTEIN"/>
    <property type="match status" value="1"/>
</dbReference>
<name>A0ABV2Q1Y1_9BURK</name>
<keyword evidence="2" id="KW-0732">Signal</keyword>
<dbReference type="PIRSF" id="PIRSF017082">
    <property type="entry name" value="YflP"/>
    <property type="match status" value="1"/>
</dbReference>
<sequence length="322" mass="34317">MIKIVRASFAITLALGAQFAAAQAEKFPAKPIQAIISTAAGSASDVIMRYVGNDATKTLEQPFVIVSKASTTGVIAADFVRRAPPDGYTILLAGNTIMAANKFLLKSLSYDPLRDFEPVSLVTLNPLVLVVRSDLPIKSVAELVAYGKARPGQMNYGIGNAGGRVAVQLLKSAAGIEAQDVAFSGTSQAMLELVAGRLDFMFVDPAVADAFIKQQKIRALAVSSSVRLPSMPELPTMAEAGIANYDYVSFTAIYAPRGTPKQVIDSLNAAFVKAIDTPDAQANFRRLGMIGRSSTPQALAEFNKEQIASWQQWVKQAGMEAQ</sequence>
<keyword evidence="3" id="KW-0675">Receptor</keyword>
<dbReference type="InterPro" id="IPR042100">
    <property type="entry name" value="Bug_dom1"/>
</dbReference>
<dbReference type="RefSeq" id="WP_354440257.1">
    <property type="nucleotide sequence ID" value="NZ_JBEPSH010000001.1"/>
</dbReference>
<accession>A0ABV2Q1Y1</accession>
<dbReference type="Proteomes" id="UP001549320">
    <property type="component" value="Unassembled WGS sequence"/>
</dbReference>
<reference evidence="3 4" key="1">
    <citation type="submission" date="2024-06" db="EMBL/GenBank/DDBJ databases">
        <title>Sorghum-associated microbial communities from plants grown in Nebraska, USA.</title>
        <authorList>
            <person name="Schachtman D."/>
        </authorList>
    </citation>
    <scope>NUCLEOTIDE SEQUENCE [LARGE SCALE GENOMIC DNA]</scope>
    <source>
        <strain evidence="3 4">2709</strain>
    </source>
</reference>
<feature type="signal peptide" evidence="2">
    <location>
        <begin position="1"/>
        <end position="22"/>
    </location>
</feature>
<dbReference type="PANTHER" id="PTHR42928:SF5">
    <property type="entry name" value="BLR1237 PROTEIN"/>
    <property type="match status" value="1"/>
</dbReference>
<dbReference type="Gene3D" id="3.40.190.10">
    <property type="entry name" value="Periplasmic binding protein-like II"/>
    <property type="match status" value="1"/>
</dbReference>
<evidence type="ECO:0000313" key="4">
    <source>
        <dbReference type="Proteomes" id="UP001549320"/>
    </source>
</evidence>
<protein>
    <submittedName>
        <fullName evidence="3">Tripartite-type tricarboxylate transporter receptor subunit TctC</fullName>
    </submittedName>
</protein>
<comment type="similarity">
    <text evidence="1">Belongs to the UPF0065 (bug) family.</text>
</comment>
<dbReference type="Pfam" id="PF03401">
    <property type="entry name" value="TctC"/>
    <property type="match status" value="1"/>
</dbReference>
<dbReference type="CDD" id="cd07012">
    <property type="entry name" value="PBP2_Bug_TTT"/>
    <property type="match status" value="1"/>
</dbReference>
<evidence type="ECO:0000313" key="3">
    <source>
        <dbReference type="EMBL" id="MET4575035.1"/>
    </source>
</evidence>
<keyword evidence="4" id="KW-1185">Reference proteome</keyword>
<dbReference type="EMBL" id="JBEPSH010000001">
    <property type="protein sequence ID" value="MET4575035.1"/>
    <property type="molecule type" value="Genomic_DNA"/>
</dbReference>
<gene>
    <name evidence="3" type="ORF">ABIE13_000132</name>
</gene>
<evidence type="ECO:0000256" key="2">
    <source>
        <dbReference type="SAM" id="SignalP"/>
    </source>
</evidence>
<dbReference type="Gene3D" id="3.40.190.150">
    <property type="entry name" value="Bordetella uptake gene, domain 1"/>
    <property type="match status" value="1"/>
</dbReference>
<evidence type="ECO:0000256" key="1">
    <source>
        <dbReference type="ARBA" id="ARBA00006987"/>
    </source>
</evidence>
<dbReference type="SUPFAM" id="SSF53850">
    <property type="entry name" value="Periplasmic binding protein-like II"/>
    <property type="match status" value="1"/>
</dbReference>
<organism evidence="3 4">
    <name type="scientific">Ottowia thiooxydans</name>
    <dbReference type="NCBI Taxonomy" id="219182"/>
    <lineage>
        <taxon>Bacteria</taxon>
        <taxon>Pseudomonadati</taxon>
        <taxon>Pseudomonadota</taxon>
        <taxon>Betaproteobacteria</taxon>
        <taxon>Burkholderiales</taxon>
        <taxon>Comamonadaceae</taxon>
        <taxon>Ottowia</taxon>
    </lineage>
</organism>
<feature type="chain" id="PRO_5046947311" evidence="2">
    <location>
        <begin position="23"/>
        <end position="322"/>
    </location>
</feature>